<dbReference type="PANTHER" id="PTHR39176">
    <property type="entry name" value="PERIPLASMIC PROTEIN-RELATED"/>
    <property type="match status" value="1"/>
</dbReference>
<reference evidence="4 5" key="1">
    <citation type="submission" date="2021-06" db="EMBL/GenBank/DDBJ databases">
        <title>Bacillus sp. RD4P76, an endophyte from a halophyte.</title>
        <authorList>
            <person name="Sun J.-Q."/>
        </authorList>
    </citation>
    <scope>NUCLEOTIDE SEQUENCE [LARGE SCALE GENOMIC DNA]</scope>
    <source>
        <strain evidence="4 5">JCM 17098</strain>
    </source>
</reference>
<feature type="chain" id="PRO_5045089534" evidence="2">
    <location>
        <begin position="21"/>
        <end position="220"/>
    </location>
</feature>
<keyword evidence="5" id="KW-1185">Reference proteome</keyword>
<evidence type="ECO:0000313" key="4">
    <source>
        <dbReference type="EMBL" id="MBU9723060.1"/>
    </source>
</evidence>
<gene>
    <name evidence="4" type="ORF">KS407_16695</name>
</gene>
<keyword evidence="2" id="KW-0732">Signal</keyword>
<protein>
    <submittedName>
        <fullName evidence="4">DUF1311 domain-containing protein</fullName>
    </submittedName>
</protein>
<feature type="domain" description="Lysozyme inhibitor LprI-like N-terminal" evidence="3">
    <location>
        <begin position="131"/>
        <end position="214"/>
    </location>
</feature>
<organism evidence="4 5">
    <name type="scientific">Evansella alkalicola</name>
    <dbReference type="NCBI Taxonomy" id="745819"/>
    <lineage>
        <taxon>Bacteria</taxon>
        <taxon>Bacillati</taxon>
        <taxon>Bacillota</taxon>
        <taxon>Bacilli</taxon>
        <taxon>Bacillales</taxon>
        <taxon>Bacillaceae</taxon>
        <taxon>Evansella</taxon>
    </lineage>
</organism>
<dbReference type="EMBL" id="JAHQCR010000070">
    <property type="protein sequence ID" value="MBU9723060.1"/>
    <property type="molecule type" value="Genomic_DNA"/>
</dbReference>
<sequence length="220" mass="24769">MRKNTIVLILMLLTIFVAIACDSGMNELSAHSNEEPTDNGSTQELSEDSKDNNLLDSEGPPEADEASQTQDNAELDGDHESEATAVEVSDGQSHTDESDSDLTDSKKAEYLNKLNEMEEADRNGEVGSTITELEEQETERFEKWDAELNKVYGLLQEDLSTEEMDQLREEQRSWIQFRDEAAEEASLQYEGGSTETLEYIATQASLTRDRCYELVAKYME</sequence>
<dbReference type="PANTHER" id="PTHR39176:SF1">
    <property type="entry name" value="PERIPLASMIC PROTEIN"/>
    <property type="match status" value="1"/>
</dbReference>
<feature type="region of interest" description="Disordered" evidence="1">
    <location>
        <begin position="28"/>
        <end position="105"/>
    </location>
</feature>
<dbReference type="Proteomes" id="UP000790580">
    <property type="component" value="Unassembled WGS sequence"/>
</dbReference>
<dbReference type="InterPro" id="IPR009739">
    <property type="entry name" value="LprI-like_N"/>
</dbReference>
<evidence type="ECO:0000313" key="5">
    <source>
        <dbReference type="Proteomes" id="UP000790580"/>
    </source>
</evidence>
<feature type="signal peptide" evidence="2">
    <location>
        <begin position="1"/>
        <end position="20"/>
    </location>
</feature>
<evidence type="ECO:0000256" key="2">
    <source>
        <dbReference type="SAM" id="SignalP"/>
    </source>
</evidence>
<proteinExistence type="predicted"/>
<name>A0ABS6K121_9BACI</name>
<evidence type="ECO:0000259" key="3">
    <source>
        <dbReference type="Pfam" id="PF07007"/>
    </source>
</evidence>
<dbReference type="Pfam" id="PF07007">
    <property type="entry name" value="LprI"/>
    <property type="match status" value="1"/>
</dbReference>
<dbReference type="RefSeq" id="WP_088076919.1">
    <property type="nucleotide sequence ID" value="NZ_JAHQCR010000070.1"/>
</dbReference>
<comment type="caution">
    <text evidence="4">The sequence shown here is derived from an EMBL/GenBank/DDBJ whole genome shotgun (WGS) entry which is preliminary data.</text>
</comment>
<dbReference type="PROSITE" id="PS51257">
    <property type="entry name" value="PROKAR_LIPOPROTEIN"/>
    <property type="match status" value="1"/>
</dbReference>
<feature type="compositionally biased region" description="Basic and acidic residues" evidence="1">
    <location>
        <begin position="93"/>
        <end position="105"/>
    </location>
</feature>
<dbReference type="Gene3D" id="1.20.1270.180">
    <property type="match status" value="1"/>
</dbReference>
<accession>A0ABS6K121</accession>
<evidence type="ECO:0000256" key="1">
    <source>
        <dbReference type="SAM" id="MobiDB-lite"/>
    </source>
</evidence>